<evidence type="ECO:0000313" key="6">
    <source>
        <dbReference type="Proteomes" id="UP000602087"/>
    </source>
</evidence>
<evidence type="ECO:0000259" key="4">
    <source>
        <dbReference type="PROSITE" id="PS51084"/>
    </source>
</evidence>
<keyword evidence="6" id="KW-1185">Reference proteome</keyword>
<dbReference type="PRINTS" id="PR00332">
    <property type="entry name" value="HISTRIAD"/>
</dbReference>
<dbReference type="Gene3D" id="3.30.428.10">
    <property type="entry name" value="HIT-like"/>
    <property type="match status" value="1"/>
</dbReference>
<dbReference type="GO" id="GO:0003824">
    <property type="term" value="F:catalytic activity"/>
    <property type="evidence" value="ECO:0007669"/>
    <property type="project" value="InterPro"/>
</dbReference>
<reference evidence="5" key="1">
    <citation type="submission" date="2020-12" db="EMBL/GenBank/DDBJ databases">
        <title>Sanguibacter suaedae sp. nov., isolated from Suaeda aralocaspica.</title>
        <authorList>
            <person name="Ma Q."/>
        </authorList>
    </citation>
    <scope>NUCLEOTIDE SEQUENCE</scope>
    <source>
        <strain evidence="5">YZGR15</strain>
    </source>
</reference>
<dbReference type="EMBL" id="JAEINH010000003">
    <property type="protein sequence ID" value="MBI9114370.1"/>
    <property type="molecule type" value="Genomic_DNA"/>
</dbReference>
<evidence type="ECO:0000313" key="5">
    <source>
        <dbReference type="EMBL" id="MBI9114370.1"/>
    </source>
</evidence>
<dbReference type="PANTHER" id="PTHR23089">
    <property type="entry name" value="HISTIDINE TRIAD HIT PROTEIN"/>
    <property type="match status" value="1"/>
</dbReference>
<dbReference type="InterPro" id="IPR001310">
    <property type="entry name" value="Histidine_triad_HIT"/>
</dbReference>
<sequence>MTHDDVTAEPAPVPSDCLFCKIVAGEVPAEIVATDERAVAFRDIAPQAPMHVLVVPRDHHGDIAQLAAADPELLGAVVALADRVAGEQADGQFRLVFNSGPHAGQSVFHVHGHVIGGKQLGWTPA</sequence>
<feature type="domain" description="HIT" evidence="4">
    <location>
        <begin position="18"/>
        <end position="125"/>
    </location>
</feature>
<name>A0A934M997_9MICO</name>
<feature type="short sequence motif" description="Histidine triad motif" evidence="2 3">
    <location>
        <begin position="109"/>
        <end position="113"/>
    </location>
</feature>
<protein>
    <submittedName>
        <fullName evidence="5">Histidine triad nucleotide-binding protein</fullName>
    </submittedName>
</protein>
<evidence type="ECO:0000256" key="3">
    <source>
        <dbReference type="PROSITE-ProRule" id="PRU00464"/>
    </source>
</evidence>
<dbReference type="InterPro" id="IPR036265">
    <property type="entry name" value="HIT-like_sf"/>
</dbReference>
<dbReference type="Proteomes" id="UP000602087">
    <property type="component" value="Unassembled WGS sequence"/>
</dbReference>
<dbReference type="CDD" id="cd01276">
    <property type="entry name" value="PKCI_related"/>
    <property type="match status" value="1"/>
</dbReference>
<dbReference type="AlphaFoldDB" id="A0A934M997"/>
<dbReference type="InterPro" id="IPR011146">
    <property type="entry name" value="HIT-like"/>
</dbReference>
<dbReference type="Pfam" id="PF01230">
    <property type="entry name" value="HIT"/>
    <property type="match status" value="1"/>
</dbReference>
<dbReference type="PROSITE" id="PS51084">
    <property type="entry name" value="HIT_2"/>
    <property type="match status" value="1"/>
</dbReference>
<dbReference type="RefSeq" id="WP_198732928.1">
    <property type="nucleotide sequence ID" value="NZ_JAEINH010000003.1"/>
</dbReference>
<dbReference type="SUPFAM" id="SSF54197">
    <property type="entry name" value="HIT-like"/>
    <property type="match status" value="1"/>
</dbReference>
<evidence type="ECO:0000256" key="1">
    <source>
        <dbReference type="PIRSR" id="PIRSR601310-1"/>
    </source>
</evidence>
<organism evidence="5 6">
    <name type="scientific">Sanguibacter suaedae</name>
    <dbReference type="NCBI Taxonomy" id="2795737"/>
    <lineage>
        <taxon>Bacteria</taxon>
        <taxon>Bacillati</taxon>
        <taxon>Actinomycetota</taxon>
        <taxon>Actinomycetes</taxon>
        <taxon>Micrococcales</taxon>
        <taxon>Sanguibacteraceae</taxon>
        <taxon>Sanguibacter</taxon>
    </lineage>
</organism>
<proteinExistence type="predicted"/>
<feature type="active site" description="Tele-AMP-histidine intermediate" evidence="1">
    <location>
        <position position="111"/>
    </location>
</feature>
<accession>A0A934M997</accession>
<evidence type="ECO:0000256" key="2">
    <source>
        <dbReference type="PIRSR" id="PIRSR601310-3"/>
    </source>
</evidence>
<gene>
    <name evidence="5" type="ORF">JAV76_05005</name>
</gene>
<comment type="caution">
    <text evidence="5">The sequence shown here is derived from an EMBL/GenBank/DDBJ whole genome shotgun (WGS) entry which is preliminary data.</text>
</comment>